<evidence type="ECO:0000313" key="2">
    <source>
        <dbReference type="Proteomes" id="UP000233120"/>
    </source>
</evidence>
<accession>A0A2K6C334</accession>
<dbReference type="OMA" id="SHHAILT"/>
<sequence length="113" mass="12913">MRTFLRNQKYEDMHNIIHILQIRKLRLPGILAPEAALLPSLKRSQKATEFIDYPIEQSHHAILTPLQTHLTMKGSSMKSSSLSSESIFLTLTLQLSLECCLLYLSKTIHPQTI</sequence>
<dbReference type="GO" id="GO:0005654">
    <property type="term" value="C:nucleoplasm"/>
    <property type="evidence" value="ECO:0007669"/>
    <property type="project" value="Ensembl"/>
</dbReference>
<dbReference type="AlphaFoldDB" id="A0A2K6C334"/>
<dbReference type="GO" id="GO:0005829">
    <property type="term" value="C:cytosol"/>
    <property type="evidence" value="ECO:0007669"/>
    <property type="project" value="Ensembl"/>
</dbReference>
<proteinExistence type="predicted"/>
<reference evidence="1" key="2">
    <citation type="submission" date="2025-09" db="UniProtKB">
        <authorList>
            <consortium name="Ensembl"/>
        </authorList>
    </citation>
    <scope>IDENTIFICATION</scope>
</reference>
<dbReference type="GO" id="GO:0034451">
    <property type="term" value="C:centriolar satellite"/>
    <property type="evidence" value="ECO:0007669"/>
    <property type="project" value="Ensembl"/>
</dbReference>
<organism evidence="1 2">
    <name type="scientific">Macaca nemestrina</name>
    <name type="common">Pig-tailed macaque</name>
    <dbReference type="NCBI Taxonomy" id="9545"/>
    <lineage>
        <taxon>Eukaryota</taxon>
        <taxon>Metazoa</taxon>
        <taxon>Chordata</taxon>
        <taxon>Craniata</taxon>
        <taxon>Vertebrata</taxon>
        <taxon>Euteleostomi</taxon>
        <taxon>Mammalia</taxon>
        <taxon>Eutheria</taxon>
        <taxon>Euarchontoglires</taxon>
        <taxon>Primates</taxon>
        <taxon>Haplorrhini</taxon>
        <taxon>Catarrhini</taxon>
        <taxon>Cercopithecidae</taxon>
        <taxon>Cercopithecinae</taxon>
        <taxon>Macaca</taxon>
    </lineage>
</organism>
<dbReference type="Bgee" id="ENSMNEG00000032976">
    <property type="expression patterns" value="Expressed in pituitary gland and 6 other cell types or tissues"/>
</dbReference>
<protein>
    <submittedName>
        <fullName evidence="1">Prostate and breast cancer overexpressed 1</fullName>
    </submittedName>
</protein>
<keyword evidence="2" id="KW-1185">Reference proteome</keyword>
<evidence type="ECO:0000313" key="1">
    <source>
        <dbReference type="Ensembl" id="ENSMNEP00000018048.1"/>
    </source>
</evidence>
<reference evidence="1" key="1">
    <citation type="submission" date="2025-08" db="UniProtKB">
        <authorList>
            <consortium name="Ensembl"/>
        </authorList>
    </citation>
    <scope>IDENTIFICATION</scope>
</reference>
<dbReference type="GeneTree" id="ENSGT00390000009242"/>
<gene>
    <name evidence="1" type="primary">PBOV1</name>
</gene>
<dbReference type="Proteomes" id="UP000233120">
    <property type="component" value="Unassembled WGS sequence"/>
</dbReference>
<name>A0A2K6C334_MACNE</name>
<dbReference type="Ensembl" id="ENSMNET00000042280.1">
    <property type="protein sequence ID" value="ENSMNEP00000018048.1"/>
    <property type="gene ID" value="ENSMNEG00000032976.1"/>
</dbReference>